<comment type="caution">
    <text evidence="7">The sequence shown here is derived from an EMBL/GenBank/DDBJ whole genome shotgun (WGS) entry which is preliminary data.</text>
</comment>
<evidence type="ECO:0000256" key="4">
    <source>
        <dbReference type="ARBA" id="ARBA00022989"/>
    </source>
</evidence>
<dbReference type="InterPro" id="IPR012506">
    <property type="entry name" value="TMEM86B-like"/>
</dbReference>
<dbReference type="OrthoDB" id="7390032at2"/>
<gene>
    <name evidence="7" type="ORF">GRI68_04885</name>
</gene>
<keyword evidence="3 6" id="KW-0812">Transmembrane</keyword>
<feature type="transmembrane region" description="Helical" evidence="6">
    <location>
        <begin position="163"/>
        <end position="180"/>
    </location>
</feature>
<evidence type="ECO:0000313" key="8">
    <source>
        <dbReference type="Proteomes" id="UP000429229"/>
    </source>
</evidence>
<evidence type="ECO:0000256" key="3">
    <source>
        <dbReference type="ARBA" id="ARBA00022692"/>
    </source>
</evidence>
<keyword evidence="5 6" id="KW-0472">Membrane</keyword>
<reference evidence="7 8" key="1">
    <citation type="submission" date="2019-12" db="EMBL/GenBank/DDBJ databases">
        <title>Genomic-based taxomic classification of the family Erythrobacteraceae.</title>
        <authorList>
            <person name="Xu L."/>
        </authorList>
    </citation>
    <scope>NUCLEOTIDE SEQUENCE [LARGE SCALE GENOMIC DNA]</scope>
    <source>
        <strain evidence="7 8">LMG 29519</strain>
    </source>
</reference>
<proteinExistence type="inferred from homology"/>
<evidence type="ECO:0000256" key="6">
    <source>
        <dbReference type="SAM" id="Phobius"/>
    </source>
</evidence>
<feature type="transmembrane region" description="Helical" evidence="6">
    <location>
        <begin position="12"/>
        <end position="27"/>
    </location>
</feature>
<dbReference type="Proteomes" id="UP000429229">
    <property type="component" value="Unassembled WGS sequence"/>
</dbReference>
<dbReference type="GO" id="GO:0016020">
    <property type="term" value="C:membrane"/>
    <property type="evidence" value="ECO:0007669"/>
    <property type="project" value="UniProtKB-SubCell"/>
</dbReference>
<evidence type="ECO:0000256" key="5">
    <source>
        <dbReference type="ARBA" id="ARBA00023136"/>
    </source>
</evidence>
<feature type="transmembrane region" description="Helical" evidence="6">
    <location>
        <begin position="83"/>
        <end position="101"/>
    </location>
</feature>
<keyword evidence="4 6" id="KW-1133">Transmembrane helix</keyword>
<feature type="transmembrane region" description="Helical" evidence="6">
    <location>
        <begin position="192"/>
        <end position="210"/>
    </location>
</feature>
<dbReference type="GO" id="GO:0016787">
    <property type="term" value="F:hydrolase activity"/>
    <property type="evidence" value="ECO:0007669"/>
    <property type="project" value="TreeGrafter"/>
</dbReference>
<organism evidence="7 8">
    <name type="scientific">Alteriqipengyuania halimionae</name>
    <dbReference type="NCBI Taxonomy" id="1926630"/>
    <lineage>
        <taxon>Bacteria</taxon>
        <taxon>Pseudomonadati</taxon>
        <taxon>Pseudomonadota</taxon>
        <taxon>Alphaproteobacteria</taxon>
        <taxon>Sphingomonadales</taxon>
        <taxon>Erythrobacteraceae</taxon>
        <taxon>Alteriqipengyuania</taxon>
    </lineage>
</organism>
<dbReference type="RefSeq" id="WP_160616195.1">
    <property type="nucleotide sequence ID" value="NZ_WTYR01000001.1"/>
</dbReference>
<comment type="subcellular location">
    <subcellularLocation>
        <location evidence="1">Membrane</location>
        <topology evidence="1">Multi-pass membrane protein</topology>
    </subcellularLocation>
</comment>
<evidence type="ECO:0000256" key="2">
    <source>
        <dbReference type="ARBA" id="ARBA00007375"/>
    </source>
</evidence>
<keyword evidence="8" id="KW-1185">Reference proteome</keyword>
<dbReference type="EMBL" id="WTYR01000001">
    <property type="protein sequence ID" value="MXP09507.1"/>
    <property type="molecule type" value="Genomic_DNA"/>
</dbReference>
<name>A0A6I4U5I1_9SPHN</name>
<protein>
    <submittedName>
        <fullName evidence="7">Lysoplasmalogenase</fullName>
    </submittedName>
</protein>
<dbReference type="PANTHER" id="PTHR31885:SF6">
    <property type="entry name" value="GH04784P"/>
    <property type="match status" value="1"/>
</dbReference>
<evidence type="ECO:0000256" key="1">
    <source>
        <dbReference type="ARBA" id="ARBA00004141"/>
    </source>
</evidence>
<feature type="transmembrane region" description="Helical" evidence="6">
    <location>
        <begin position="113"/>
        <end position="130"/>
    </location>
</feature>
<feature type="transmembrane region" description="Helical" evidence="6">
    <location>
        <begin position="136"/>
        <end position="156"/>
    </location>
</feature>
<evidence type="ECO:0000313" key="7">
    <source>
        <dbReference type="EMBL" id="MXP09507.1"/>
    </source>
</evidence>
<accession>A0A6I4U5I1</accession>
<dbReference type="PANTHER" id="PTHR31885">
    <property type="entry name" value="GH04784P"/>
    <property type="match status" value="1"/>
</dbReference>
<dbReference type="Pfam" id="PF07947">
    <property type="entry name" value="YhhN"/>
    <property type="match status" value="1"/>
</dbReference>
<comment type="similarity">
    <text evidence="2">Belongs to the TMEM86 family.</text>
</comment>
<sequence length="223" mass="24286">MVRQALIDRRPFLLLSLALSVSFFFASDGRVPGLWLTAWKGACVGTLAIYAWDRGRGRDTVLIAAVMALGALGDVGIEFAIELGALFFALGHLVAILLYRHNAREIVQPSQKMAAFGLLLGTPIVTAMITAPQDGWLLATIYALILGLMAATAWVSRFSRYQVGLGAVLFVASDLLIFAKEAGRIDPAITDWLIWPLYYTGQFLIVTGVIQRLRGERHNPAAV</sequence>
<dbReference type="AlphaFoldDB" id="A0A6I4U5I1"/>